<dbReference type="EnsemblPlants" id="PGSC0003DMT400030428">
    <property type="protein sequence ID" value="PGSC0003DMT400030428"/>
    <property type="gene ID" value="PGSC0003DMG400011655"/>
</dbReference>
<dbReference type="ExpressionAtlas" id="M1AU87">
    <property type="expression patterns" value="baseline and differential"/>
</dbReference>
<dbReference type="InterPro" id="IPR044191">
    <property type="entry name" value="CHI3-like"/>
</dbReference>
<organism evidence="1 2">
    <name type="scientific">Solanum tuberosum</name>
    <name type="common">Potato</name>
    <dbReference type="NCBI Taxonomy" id="4113"/>
    <lineage>
        <taxon>Eukaryota</taxon>
        <taxon>Viridiplantae</taxon>
        <taxon>Streptophyta</taxon>
        <taxon>Embryophyta</taxon>
        <taxon>Tracheophyta</taxon>
        <taxon>Spermatophyta</taxon>
        <taxon>Magnoliopsida</taxon>
        <taxon>eudicotyledons</taxon>
        <taxon>Gunneridae</taxon>
        <taxon>Pentapetalae</taxon>
        <taxon>asterids</taxon>
        <taxon>lamiids</taxon>
        <taxon>Solanales</taxon>
        <taxon>Solanaceae</taxon>
        <taxon>Solanoideae</taxon>
        <taxon>Solaneae</taxon>
        <taxon>Solanum</taxon>
    </lineage>
</organism>
<sequence>MIIESFSDVWLRCFEQISCTIEGKENLEIEVENANVVEMMKKWYLGGTRGVSPTTISSLANNICVELSK</sequence>
<dbReference type="GO" id="GO:0016872">
    <property type="term" value="F:intramolecular lyase activity"/>
    <property type="evidence" value="ECO:0007669"/>
    <property type="project" value="InterPro"/>
</dbReference>
<dbReference type="Proteomes" id="UP000011115">
    <property type="component" value="Unassembled WGS sequence"/>
</dbReference>
<reference evidence="2" key="1">
    <citation type="journal article" date="2011" name="Nature">
        <title>Genome sequence and analysis of the tuber crop potato.</title>
        <authorList>
            <consortium name="The Potato Genome Sequencing Consortium"/>
        </authorList>
    </citation>
    <scope>NUCLEOTIDE SEQUENCE [LARGE SCALE GENOMIC DNA]</scope>
    <source>
        <strain evidence="2">cv. DM1-3 516 R44</strain>
    </source>
</reference>
<dbReference type="Gene3D" id="1.10.890.20">
    <property type="match status" value="1"/>
</dbReference>
<dbReference type="SUPFAM" id="SSF54626">
    <property type="entry name" value="Chalcone isomerase"/>
    <property type="match status" value="1"/>
</dbReference>
<dbReference type="PANTHER" id="PTHR47588">
    <property type="entry name" value="CHALCONE--FLAVONONE ISOMERASE 3-RELATED"/>
    <property type="match status" value="1"/>
</dbReference>
<dbReference type="HOGENOM" id="CLU_2780813_0_0_1"/>
<dbReference type="OrthoDB" id="1883168at2759"/>
<evidence type="ECO:0000313" key="1">
    <source>
        <dbReference type="EnsemblPlants" id="PGSC0003DMT400030428"/>
    </source>
</evidence>
<accession>M1AU87</accession>
<keyword evidence="2" id="KW-1185">Reference proteome</keyword>
<dbReference type="InterPro" id="IPR036298">
    <property type="entry name" value="Chalcone_isomerase_sf"/>
</dbReference>
<dbReference type="InterPro" id="IPR016089">
    <property type="entry name" value="Chalcone_isomerase_bundle_sf"/>
</dbReference>
<reference evidence="1" key="2">
    <citation type="submission" date="2015-06" db="UniProtKB">
        <authorList>
            <consortium name="EnsemblPlants"/>
        </authorList>
    </citation>
    <scope>IDENTIFICATION</scope>
    <source>
        <strain evidence="1">DM1-3 516 R44</strain>
    </source>
</reference>
<gene>
    <name evidence="1" type="primary">LOC102583606</name>
</gene>
<protein>
    <submittedName>
        <fullName evidence="1">Chalcone isomerase</fullName>
    </submittedName>
</protein>
<evidence type="ECO:0000313" key="2">
    <source>
        <dbReference type="Proteomes" id="UP000011115"/>
    </source>
</evidence>
<dbReference type="PANTHER" id="PTHR47588:SF1">
    <property type="entry name" value="CHALCONE--FLAVANONE ISOMERASE 3-RELATED"/>
    <property type="match status" value="1"/>
</dbReference>
<dbReference type="AlphaFoldDB" id="M1AU87"/>
<proteinExistence type="predicted"/>
<dbReference type="Gramene" id="PGSC0003DMT400030428">
    <property type="protein sequence ID" value="PGSC0003DMT400030428"/>
    <property type="gene ID" value="PGSC0003DMG400011655"/>
</dbReference>
<name>M1AU87_SOLTU</name>